<comment type="subunit">
    <text evidence="7">Monomer.</text>
</comment>
<dbReference type="EC" id="2.5.1.19" evidence="7"/>
<accession>A0A848M4G3</accession>
<keyword evidence="4 7" id="KW-0808">Transferase</keyword>
<feature type="binding site" evidence="7">
    <location>
        <position position="192"/>
    </location>
    <ligand>
        <name>3-phosphoshikimate</name>
        <dbReference type="ChEBI" id="CHEBI:145989"/>
    </ligand>
</feature>
<feature type="binding site" evidence="7">
    <location>
        <position position="309"/>
    </location>
    <ligand>
        <name>3-phosphoshikimate</name>
        <dbReference type="ChEBI" id="CHEBI:145989"/>
    </ligand>
</feature>
<reference evidence="9 10" key="1">
    <citation type="submission" date="2020-04" db="EMBL/GenBank/DDBJ databases">
        <title>Paenibacillus algicola sp. nov., a novel marine bacterium producing alginate lyase.</title>
        <authorList>
            <person name="Huang H."/>
        </authorList>
    </citation>
    <scope>NUCLEOTIDE SEQUENCE [LARGE SCALE GENOMIC DNA]</scope>
    <source>
        <strain evidence="9 10">L7-75</strain>
    </source>
</reference>
<feature type="binding site" evidence="7">
    <location>
        <position position="340"/>
    </location>
    <ligand>
        <name>phosphoenolpyruvate</name>
        <dbReference type="ChEBI" id="CHEBI:58702"/>
    </ligand>
</feature>
<evidence type="ECO:0000256" key="3">
    <source>
        <dbReference type="ARBA" id="ARBA00022605"/>
    </source>
</evidence>
<feature type="binding site" evidence="7">
    <location>
        <position position="332"/>
    </location>
    <ligand>
        <name>3-phosphoshikimate</name>
        <dbReference type="ChEBI" id="CHEBI:145989"/>
    </ligand>
</feature>
<dbReference type="SUPFAM" id="SSF55205">
    <property type="entry name" value="EPT/RTPC-like"/>
    <property type="match status" value="1"/>
</dbReference>
<evidence type="ECO:0000313" key="10">
    <source>
        <dbReference type="Proteomes" id="UP000565468"/>
    </source>
</evidence>
<dbReference type="GO" id="GO:0008652">
    <property type="term" value="P:amino acid biosynthetic process"/>
    <property type="evidence" value="ECO:0007669"/>
    <property type="project" value="UniProtKB-KW"/>
</dbReference>
<keyword evidence="10" id="KW-1185">Reference proteome</keyword>
<feature type="binding site" evidence="7">
    <location>
        <position position="166"/>
    </location>
    <ligand>
        <name>3-phosphoshikimate</name>
        <dbReference type="ChEBI" id="CHEBI:145989"/>
    </ligand>
</feature>
<dbReference type="InterPro" id="IPR023193">
    <property type="entry name" value="EPSP_synthase_CS"/>
</dbReference>
<dbReference type="PANTHER" id="PTHR21090">
    <property type="entry name" value="AROM/DEHYDROQUINATE SYNTHASE"/>
    <property type="match status" value="1"/>
</dbReference>
<dbReference type="RefSeq" id="WP_169503391.1">
    <property type="nucleotide sequence ID" value="NZ_JABBPN010000002.1"/>
</dbReference>
<comment type="caution">
    <text evidence="7">Lacks conserved residue(s) required for the propagation of feature annotation.</text>
</comment>
<feature type="binding site" evidence="7">
    <location>
        <position position="410"/>
    </location>
    <ligand>
        <name>phosphoenolpyruvate</name>
        <dbReference type="ChEBI" id="CHEBI:58702"/>
    </ligand>
</feature>
<keyword evidence="5 7" id="KW-0057">Aromatic amino acid biosynthesis</keyword>
<dbReference type="PANTHER" id="PTHR21090:SF5">
    <property type="entry name" value="PENTAFUNCTIONAL AROM POLYPEPTIDE"/>
    <property type="match status" value="1"/>
</dbReference>
<dbReference type="HAMAP" id="MF_00210">
    <property type="entry name" value="EPSP_synth"/>
    <property type="match status" value="1"/>
</dbReference>
<feature type="binding site" evidence="7">
    <location>
        <position position="26"/>
    </location>
    <ligand>
        <name>3-phosphoshikimate</name>
        <dbReference type="ChEBI" id="CHEBI:145989"/>
    </ligand>
</feature>
<comment type="function">
    <text evidence="7">Catalyzes the transfer of the enolpyruvyl moiety of phosphoenolpyruvate (PEP) to the 5-hydroxyl of shikimate-3-phosphate (S3P) to produce enolpyruvyl shikimate-3-phosphate and inorganic phosphate.</text>
</comment>
<evidence type="ECO:0000313" key="9">
    <source>
        <dbReference type="EMBL" id="NMO94693.1"/>
    </source>
</evidence>
<feature type="binding site" evidence="7">
    <location>
        <position position="21"/>
    </location>
    <ligand>
        <name>3-phosphoshikimate</name>
        <dbReference type="ChEBI" id="CHEBI:145989"/>
    </ligand>
</feature>
<comment type="catalytic activity">
    <reaction evidence="6">
        <text>3-phosphoshikimate + phosphoenolpyruvate = 5-O-(1-carboxyvinyl)-3-phosphoshikimate + phosphate</text>
        <dbReference type="Rhea" id="RHEA:21256"/>
        <dbReference type="ChEBI" id="CHEBI:43474"/>
        <dbReference type="ChEBI" id="CHEBI:57701"/>
        <dbReference type="ChEBI" id="CHEBI:58702"/>
        <dbReference type="ChEBI" id="CHEBI:145989"/>
        <dbReference type="EC" id="2.5.1.19"/>
    </reaction>
    <physiologicalReaction direction="left-to-right" evidence="6">
        <dbReference type="Rhea" id="RHEA:21257"/>
    </physiologicalReaction>
</comment>
<dbReference type="GO" id="GO:0009073">
    <property type="term" value="P:aromatic amino acid family biosynthetic process"/>
    <property type="evidence" value="ECO:0007669"/>
    <property type="project" value="UniProtKB-KW"/>
</dbReference>
<comment type="caution">
    <text evidence="9">The sequence shown here is derived from an EMBL/GenBank/DDBJ whole genome shotgun (WGS) entry which is preliminary data.</text>
</comment>
<dbReference type="Proteomes" id="UP000565468">
    <property type="component" value="Unassembled WGS sequence"/>
</dbReference>
<keyword evidence="3 7" id="KW-0028">Amino-acid biosynthesis</keyword>
<evidence type="ECO:0000256" key="7">
    <source>
        <dbReference type="HAMAP-Rule" id="MF_00210"/>
    </source>
</evidence>
<dbReference type="AlphaFoldDB" id="A0A848M4G3"/>
<feature type="binding site" evidence="7">
    <location>
        <position position="384"/>
    </location>
    <ligand>
        <name>phosphoenolpyruvate</name>
        <dbReference type="ChEBI" id="CHEBI:58702"/>
    </ligand>
</feature>
<dbReference type="GO" id="GO:0005737">
    <property type="term" value="C:cytoplasm"/>
    <property type="evidence" value="ECO:0007669"/>
    <property type="project" value="UniProtKB-SubCell"/>
</dbReference>
<comment type="subcellular location">
    <subcellularLocation>
        <location evidence="7">Cytoplasm</location>
    </subcellularLocation>
</comment>
<dbReference type="PROSITE" id="PS00104">
    <property type="entry name" value="EPSP_SYNTHASE_1"/>
    <property type="match status" value="1"/>
</dbReference>
<comment type="similarity">
    <text evidence="2 7">Belongs to the EPSP synthase family.</text>
</comment>
<feature type="binding site" evidence="7">
    <location>
        <position position="21"/>
    </location>
    <ligand>
        <name>phosphoenolpyruvate</name>
        <dbReference type="ChEBI" id="CHEBI:58702"/>
    </ligand>
</feature>
<evidence type="ECO:0000256" key="4">
    <source>
        <dbReference type="ARBA" id="ARBA00022679"/>
    </source>
</evidence>
<feature type="binding site" evidence="7">
    <location>
        <position position="120"/>
    </location>
    <ligand>
        <name>phosphoenolpyruvate</name>
        <dbReference type="ChEBI" id="CHEBI:58702"/>
    </ligand>
</feature>
<dbReference type="UniPathway" id="UPA00053">
    <property type="reaction ID" value="UER00089"/>
</dbReference>
<dbReference type="InterPro" id="IPR001986">
    <property type="entry name" value="Enolpyruvate_Tfrase_dom"/>
</dbReference>
<dbReference type="NCBIfam" id="TIGR01356">
    <property type="entry name" value="aroA"/>
    <property type="match status" value="1"/>
</dbReference>
<dbReference type="InterPro" id="IPR006264">
    <property type="entry name" value="EPSP_synthase"/>
</dbReference>
<feature type="binding site" evidence="7">
    <location>
        <position position="166"/>
    </location>
    <ligand>
        <name>phosphoenolpyruvate</name>
        <dbReference type="ChEBI" id="CHEBI:58702"/>
    </ligand>
</feature>
<dbReference type="GO" id="GO:0003866">
    <property type="term" value="F:3-phosphoshikimate 1-carboxyvinyltransferase activity"/>
    <property type="evidence" value="ECO:0007669"/>
    <property type="project" value="UniProtKB-UniRule"/>
</dbReference>
<dbReference type="InterPro" id="IPR013792">
    <property type="entry name" value="RNA3'P_cycl/enolpyr_Trfase_a/b"/>
</dbReference>
<feature type="binding site" evidence="7">
    <location>
        <position position="91"/>
    </location>
    <ligand>
        <name>phosphoenolpyruvate</name>
        <dbReference type="ChEBI" id="CHEBI:58702"/>
    </ligand>
</feature>
<evidence type="ECO:0000256" key="6">
    <source>
        <dbReference type="ARBA" id="ARBA00044633"/>
    </source>
</evidence>
<name>A0A848M4G3_PAELE</name>
<protein>
    <recommendedName>
        <fullName evidence="7">3-phosphoshikimate 1-carboxyvinyltransferase</fullName>
        <ecNumber evidence="7">2.5.1.19</ecNumber>
    </recommendedName>
    <alternativeName>
        <fullName evidence="7">5-enolpyruvylshikimate-3-phosphate synthase</fullName>
        <shortName evidence="7">EPSP synthase</shortName>
        <shortName evidence="7">EPSPS</shortName>
    </alternativeName>
</protein>
<dbReference type="EMBL" id="JABBPN010000002">
    <property type="protein sequence ID" value="NMO94693.1"/>
    <property type="molecule type" value="Genomic_DNA"/>
</dbReference>
<feature type="domain" description="Enolpyruvate transferase" evidence="8">
    <location>
        <begin position="6"/>
        <end position="419"/>
    </location>
</feature>
<comment type="pathway">
    <text evidence="1 7">Metabolic intermediate biosynthesis; chorismate biosynthesis; chorismate from D-erythrose 4-phosphate and phosphoenolpyruvate: step 6/7.</text>
</comment>
<sequence>MDVIVRPTPELKGEIGALSSKNYTTRYLLVAALAEGESTIYFPAHSEDSDAMRRCIQDLGASLQEDDEKAVITGFGKHPRNVKELNVGNAGAVLRFLMGIASLSEEVHFVNTYPDSLGKRPHDDLIEALGQLGVEVEHNEGRLPITIRGGKPQGGKLMVSGEVSSQYLSALLFLTPLLEQDSEITVTGDLKSKVVIGQTLEVLEQAGIVIHAAGDYMHFRVPGNQVYQAKTYTVQGDYPGSAAVLAAAAVTSSDVTIRNLSEDSKQGERAILDVLRSMEVPLTHENGDVRVQGNGKLKALEFDGDTATDAVLAMVAAAVFAEGTSRFYNVENLRYKECDRITDYLAELSKAGARVEERQAEIIVHGRPEGVEGGVEINAHYDHRVIMALTVVGLRSRQPLVIKDAHHVAKSYPQYFDHLKALGADVEWVK</sequence>
<keyword evidence="7" id="KW-0963">Cytoplasm</keyword>
<dbReference type="CDD" id="cd01556">
    <property type="entry name" value="EPSP_synthase"/>
    <property type="match status" value="1"/>
</dbReference>
<feature type="binding site" evidence="7">
    <location>
        <position position="165"/>
    </location>
    <ligand>
        <name>3-phosphoshikimate</name>
        <dbReference type="ChEBI" id="CHEBI:145989"/>
    </ligand>
</feature>
<feature type="active site" description="Proton acceptor" evidence="7">
    <location>
        <position position="309"/>
    </location>
</feature>
<gene>
    <name evidence="7 9" type="primary">aroA</name>
    <name evidence="9" type="ORF">HII30_02670</name>
</gene>
<evidence type="ECO:0000256" key="2">
    <source>
        <dbReference type="ARBA" id="ARBA00009948"/>
    </source>
</evidence>
<dbReference type="Pfam" id="PF00275">
    <property type="entry name" value="EPSP_synthase"/>
    <property type="match status" value="1"/>
</dbReference>
<feature type="binding site" evidence="7">
    <location>
        <position position="164"/>
    </location>
    <ligand>
        <name>3-phosphoshikimate</name>
        <dbReference type="ChEBI" id="CHEBI:145989"/>
    </ligand>
</feature>
<evidence type="ECO:0000256" key="1">
    <source>
        <dbReference type="ARBA" id="ARBA00004811"/>
    </source>
</evidence>
<feature type="binding site" evidence="7">
    <location>
        <position position="336"/>
    </location>
    <ligand>
        <name>3-phosphoshikimate</name>
        <dbReference type="ChEBI" id="CHEBI:145989"/>
    </ligand>
</feature>
<dbReference type="GO" id="GO:0009423">
    <property type="term" value="P:chorismate biosynthetic process"/>
    <property type="evidence" value="ECO:0007669"/>
    <property type="project" value="UniProtKB-UniRule"/>
</dbReference>
<dbReference type="PIRSF" id="PIRSF000505">
    <property type="entry name" value="EPSPS"/>
    <property type="match status" value="1"/>
</dbReference>
<dbReference type="InterPro" id="IPR036968">
    <property type="entry name" value="Enolpyruvate_Tfrase_sf"/>
</dbReference>
<proteinExistence type="inferred from homology"/>
<organism evidence="9 10">
    <name type="scientific">Paenibacillus lemnae</name>
    <dbReference type="NCBI Taxonomy" id="1330551"/>
    <lineage>
        <taxon>Bacteria</taxon>
        <taxon>Bacillati</taxon>
        <taxon>Bacillota</taxon>
        <taxon>Bacilli</taxon>
        <taxon>Bacillales</taxon>
        <taxon>Paenibacillaceae</taxon>
        <taxon>Paenibacillus</taxon>
    </lineage>
</organism>
<evidence type="ECO:0000256" key="5">
    <source>
        <dbReference type="ARBA" id="ARBA00023141"/>
    </source>
</evidence>
<evidence type="ECO:0000259" key="8">
    <source>
        <dbReference type="Pfam" id="PF00275"/>
    </source>
</evidence>
<dbReference type="Gene3D" id="3.65.10.10">
    <property type="entry name" value="Enolpyruvate transferase domain"/>
    <property type="match status" value="2"/>
</dbReference>